<reference evidence="1 2" key="1">
    <citation type="submission" date="2016-11" db="EMBL/GenBank/DDBJ databases">
        <title>Mixed transmission modes and dynamic genome evolution in an obligate animal-bacterial symbiosis.</title>
        <authorList>
            <person name="Russell S.L."/>
            <person name="Corbett-Detig R.B."/>
            <person name="Cavanaugh C.M."/>
        </authorList>
    </citation>
    <scope>NUCLEOTIDE SEQUENCE [LARGE SCALE GENOMIC DNA]</scope>
    <source>
        <strain evidence="1">Sveles-Q1</strain>
    </source>
</reference>
<dbReference type="Pfam" id="PF12974">
    <property type="entry name" value="Phosphonate-bd"/>
    <property type="match status" value="1"/>
</dbReference>
<dbReference type="Gene3D" id="3.40.190.10">
    <property type="entry name" value="Periplasmic binding protein-like II"/>
    <property type="match status" value="1"/>
</dbReference>
<accession>A0A1T2KZD5</accession>
<evidence type="ECO:0000313" key="2">
    <source>
        <dbReference type="Proteomes" id="UP000191110"/>
    </source>
</evidence>
<name>A0A1T2KZD5_9GAMM</name>
<dbReference type="EMBL" id="MPRL01000117">
    <property type="protein sequence ID" value="OOZ38191.1"/>
    <property type="molecule type" value="Genomic_DNA"/>
</dbReference>
<organism evidence="1 2">
    <name type="scientific">Solemya pervernicosa gill symbiont</name>
    <dbReference type="NCBI Taxonomy" id="642797"/>
    <lineage>
        <taxon>Bacteria</taxon>
        <taxon>Pseudomonadati</taxon>
        <taxon>Pseudomonadota</taxon>
        <taxon>Gammaproteobacteria</taxon>
        <taxon>sulfur-oxidizing symbionts</taxon>
    </lineage>
</organism>
<keyword evidence="2" id="KW-1185">Reference proteome</keyword>
<evidence type="ECO:0000313" key="1">
    <source>
        <dbReference type="EMBL" id="OOZ38191.1"/>
    </source>
</evidence>
<comment type="caution">
    <text evidence="1">The sequence shown here is derived from an EMBL/GenBank/DDBJ whole genome shotgun (WGS) entry which is preliminary data.</text>
</comment>
<protein>
    <submittedName>
        <fullName evidence="1">Uncharacterized protein</fullName>
    </submittedName>
</protein>
<gene>
    <name evidence="1" type="ORF">BOW53_16315</name>
</gene>
<dbReference type="AlphaFoldDB" id="A0A1T2KZD5"/>
<proteinExistence type="predicted"/>
<dbReference type="RefSeq" id="WP_172840400.1">
    <property type="nucleotide sequence ID" value="NZ_MPRL01000117.1"/>
</dbReference>
<sequence>MLGLGCPKHASAKIATPRGFVPKLRDQLRILWRTQRYTPHAFAAHPKLKAEQIERISQAMVRIGEDPEGRRLLSSLGFKNGLIQAKDAGWDDVRRLQLEKIQPLQ</sequence>
<dbReference type="Proteomes" id="UP000191110">
    <property type="component" value="Unassembled WGS sequence"/>
</dbReference>